<evidence type="ECO:0000256" key="3">
    <source>
        <dbReference type="ARBA" id="ARBA00022793"/>
    </source>
</evidence>
<keyword evidence="10" id="KW-1185">Reference proteome</keyword>
<dbReference type="GO" id="GO:0009220">
    <property type="term" value="P:pyrimidine ribonucleotide biosynthetic process"/>
    <property type="evidence" value="ECO:0007669"/>
    <property type="project" value="UniProtKB-UniRule"/>
</dbReference>
<proteinExistence type="inferred from homology"/>
<dbReference type="NCBIfam" id="TIGR02127">
    <property type="entry name" value="pyrF_sub2"/>
    <property type="match status" value="1"/>
</dbReference>
<comment type="catalytic activity">
    <reaction evidence="6">
        <text>orotidine 5'-phosphate + H(+) = UMP + CO2</text>
        <dbReference type="Rhea" id="RHEA:11596"/>
        <dbReference type="ChEBI" id="CHEBI:15378"/>
        <dbReference type="ChEBI" id="CHEBI:16526"/>
        <dbReference type="ChEBI" id="CHEBI:57538"/>
        <dbReference type="ChEBI" id="CHEBI:57865"/>
        <dbReference type="EC" id="4.1.1.23"/>
    </reaction>
</comment>
<name>A0A939MLN9_9MICO</name>
<keyword evidence="3" id="KW-0210">Decarboxylase</keyword>
<dbReference type="GO" id="GO:0004590">
    <property type="term" value="F:orotidine-5'-phosphate decarboxylase activity"/>
    <property type="evidence" value="ECO:0007669"/>
    <property type="project" value="UniProtKB-UniRule"/>
</dbReference>
<evidence type="ECO:0000256" key="5">
    <source>
        <dbReference type="ARBA" id="ARBA00023239"/>
    </source>
</evidence>
<comment type="pathway">
    <text evidence="1">Pyrimidine metabolism; UMP biosynthesis via de novo pathway; UMP from orotate: step 2/2.</text>
</comment>
<dbReference type="EC" id="4.1.1.23" evidence="7"/>
<dbReference type="EMBL" id="JAGDYM010000015">
    <property type="protein sequence ID" value="MBO1902851.1"/>
    <property type="molecule type" value="Genomic_DNA"/>
</dbReference>
<organism evidence="9 10">
    <name type="scientific">Leucobacter weissii</name>
    <dbReference type="NCBI Taxonomy" id="1983706"/>
    <lineage>
        <taxon>Bacteria</taxon>
        <taxon>Bacillati</taxon>
        <taxon>Actinomycetota</taxon>
        <taxon>Actinomycetes</taxon>
        <taxon>Micrococcales</taxon>
        <taxon>Microbacteriaceae</taxon>
        <taxon>Leucobacter</taxon>
    </lineage>
</organism>
<comment type="caution">
    <text evidence="9">The sequence shown here is derived from an EMBL/GenBank/DDBJ whole genome shotgun (WGS) entry which is preliminary data.</text>
</comment>
<dbReference type="PANTHER" id="PTHR43375">
    <property type="entry name" value="OROTIDINE 5'-PHOSPHATE DECARBOXYLASE"/>
    <property type="match status" value="1"/>
</dbReference>
<sequence length="293" mass="29687">MSGIGAEPPSFGARLAAEFAGDRFLCAGVDPSRETLGLWGLPDDADGVESLGREVVAAATGVAACVKPQVAFFERFGSAGYRALERVLADARQAGLLVIADGKRGDIGTSFDAYAEAWLSPGSPLEADAMTVAAYQGFGSLAGAFERLRGSGKGLFLLAATSNPEAGDVQRAVRDDGRSVAAAMVADARSFNAAEFAGEPVGSLGVVLGATLRLADYGIASDDGTSDPALPVLAPGFGHQGARIEDAGSIFGGLGRALLANESRSILSGGREGLSTRISDRAEAVAAALHGVD</sequence>
<evidence type="ECO:0000256" key="7">
    <source>
        <dbReference type="NCBIfam" id="TIGR02127"/>
    </source>
</evidence>
<evidence type="ECO:0000256" key="4">
    <source>
        <dbReference type="ARBA" id="ARBA00022975"/>
    </source>
</evidence>
<evidence type="ECO:0000256" key="6">
    <source>
        <dbReference type="ARBA" id="ARBA00049157"/>
    </source>
</evidence>
<dbReference type="SUPFAM" id="SSF51366">
    <property type="entry name" value="Ribulose-phoshate binding barrel"/>
    <property type="match status" value="1"/>
</dbReference>
<dbReference type="InterPro" id="IPR013785">
    <property type="entry name" value="Aldolase_TIM"/>
</dbReference>
<dbReference type="Gene3D" id="3.20.20.70">
    <property type="entry name" value="Aldolase class I"/>
    <property type="match status" value="1"/>
</dbReference>
<dbReference type="RefSeq" id="WP_208098613.1">
    <property type="nucleotide sequence ID" value="NZ_JAGDYM010000015.1"/>
</dbReference>
<evidence type="ECO:0000313" key="10">
    <source>
        <dbReference type="Proteomes" id="UP000664382"/>
    </source>
</evidence>
<dbReference type="Pfam" id="PF00215">
    <property type="entry name" value="OMPdecase"/>
    <property type="match status" value="1"/>
</dbReference>
<dbReference type="Proteomes" id="UP000664382">
    <property type="component" value="Unassembled WGS sequence"/>
</dbReference>
<evidence type="ECO:0000259" key="8">
    <source>
        <dbReference type="SMART" id="SM00934"/>
    </source>
</evidence>
<dbReference type="PANTHER" id="PTHR43375:SF1">
    <property type="entry name" value="OROTIDINE 5'-PHOSPHATE DECARBOXYLASE"/>
    <property type="match status" value="1"/>
</dbReference>
<evidence type="ECO:0000313" key="9">
    <source>
        <dbReference type="EMBL" id="MBO1902851.1"/>
    </source>
</evidence>
<keyword evidence="5 9" id="KW-0456">Lyase</keyword>
<reference evidence="9" key="1">
    <citation type="submission" date="2021-03" db="EMBL/GenBank/DDBJ databases">
        <title>Leucobacter chromiisoli sp. nov., isolated from chromium-containing soil of chemical plant.</title>
        <authorList>
            <person name="Xu Z."/>
        </authorList>
    </citation>
    <scope>NUCLEOTIDE SEQUENCE</scope>
    <source>
        <strain evidence="9">S27</strain>
    </source>
</reference>
<keyword evidence="4" id="KW-0665">Pyrimidine biosynthesis</keyword>
<dbReference type="InterPro" id="IPR011060">
    <property type="entry name" value="RibuloseP-bd_barrel"/>
</dbReference>
<dbReference type="InterPro" id="IPR001754">
    <property type="entry name" value="OMPdeCOase_dom"/>
</dbReference>
<feature type="domain" description="Orotidine 5'-phosphate decarboxylase" evidence="8">
    <location>
        <begin position="24"/>
        <end position="288"/>
    </location>
</feature>
<protein>
    <recommendedName>
        <fullName evidence="7">Orotidine-5'-phosphate decarboxylase</fullName>
        <ecNumber evidence="7">4.1.1.23</ecNumber>
    </recommendedName>
</protein>
<accession>A0A939MLN9</accession>
<evidence type="ECO:0000256" key="1">
    <source>
        <dbReference type="ARBA" id="ARBA00004861"/>
    </source>
</evidence>
<dbReference type="InterPro" id="IPR011995">
    <property type="entry name" value="OMPdecase_type-2"/>
</dbReference>
<comment type="similarity">
    <text evidence="2">Belongs to the OMP decarboxylase family. Type 2 subfamily.</text>
</comment>
<dbReference type="SMART" id="SM00934">
    <property type="entry name" value="OMPdecase"/>
    <property type="match status" value="1"/>
</dbReference>
<evidence type="ECO:0000256" key="2">
    <source>
        <dbReference type="ARBA" id="ARBA00008847"/>
    </source>
</evidence>
<dbReference type="GO" id="GO:0006207">
    <property type="term" value="P:'de novo' pyrimidine nucleobase biosynthetic process"/>
    <property type="evidence" value="ECO:0007669"/>
    <property type="project" value="InterPro"/>
</dbReference>
<gene>
    <name evidence="9" type="primary">pyrF</name>
    <name evidence="9" type="ORF">J4H92_12940</name>
</gene>
<dbReference type="AlphaFoldDB" id="A0A939MLN9"/>
<dbReference type="CDD" id="cd04725">
    <property type="entry name" value="OMP_decarboxylase_like"/>
    <property type="match status" value="1"/>
</dbReference>